<protein>
    <submittedName>
        <fullName evidence="1">Uncharacterized protein</fullName>
    </submittedName>
</protein>
<organism evidence="1 2">
    <name type="scientific">Riccia fluitans</name>
    <dbReference type="NCBI Taxonomy" id="41844"/>
    <lineage>
        <taxon>Eukaryota</taxon>
        <taxon>Viridiplantae</taxon>
        <taxon>Streptophyta</taxon>
        <taxon>Embryophyta</taxon>
        <taxon>Marchantiophyta</taxon>
        <taxon>Marchantiopsida</taxon>
        <taxon>Marchantiidae</taxon>
        <taxon>Marchantiales</taxon>
        <taxon>Ricciaceae</taxon>
        <taxon>Riccia</taxon>
    </lineage>
</organism>
<evidence type="ECO:0000313" key="2">
    <source>
        <dbReference type="Proteomes" id="UP001605036"/>
    </source>
</evidence>
<name>A0ABD1Z9W5_9MARC</name>
<reference evidence="1 2" key="1">
    <citation type="submission" date="2024-09" db="EMBL/GenBank/DDBJ databases">
        <title>Chromosome-scale assembly of Riccia fluitans.</title>
        <authorList>
            <person name="Paukszto L."/>
            <person name="Sawicki J."/>
            <person name="Karawczyk K."/>
            <person name="Piernik-Szablinska J."/>
            <person name="Szczecinska M."/>
            <person name="Mazdziarz M."/>
        </authorList>
    </citation>
    <scope>NUCLEOTIDE SEQUENCE [LARGE SCALE GENOMIC DNA]</scope>
    <source>
        <strain evidence="1">Rf_01</strain>
        <tissue evidence="1">Aerial parts of the thallus</tissue>
    </source>
</reference>
<proteinExistence type="predicted"/>
<dbReference type="EMBL" id="JBHFFA010000002">
    <property type="protein sequence ID" value="KAL2644586.1"/>
    <property type="molecule type" value="Genomic_DNA"/>
</dbReference>
<dbReference type="Proteomes" id="UP001605036">
    <property type="component" value="Unassembled WGS sequence"/>
</dbReference>
<accession>A0ABD1Z9W5</accession>
<evidence type="ECO:0000313" key="1">
    <source>
        <dbReference type="EMBL" id="KAL2644586.1"/>
    </source>
</evidence>
<keyword evidence="2" id="KW-1185">Reference proteome</keyword>
<gene>
    <name evidence="1" type="ORF">R1flu_012173</name>
</gene>
<dbReference type="AlphaFoldDB" id="A0ABD1Z9W5"/>
<comment type="caution">
    <text evidence="1">The sequence shown here is derived from an EMBL/GenBank/DDBJ whole genome shotgun (WGS) entry which is preliminary data.</text>
</comment>
<sequence>MSLVPPTDGSLLHSRFIGIPTAKGLRLLSFDCLLLHCENMRSEGSSIHFLTGGQHLPTGVWHRATGKCLPCTRQRNWNVSRISSRHSSVIMTCCSSSGYRFSSSLPFSSRWKQSRFLLMQSSEVAATFNVLFLLSLAAFQASAALILGSNGRAGPCSLTATLLA</sequence>